<reference evidence="1" key="1">
    <citation type="submission" date="2019-03" db="EMBL/GenBank/DDBJ databases">
        <title>WGS assembly of Setaria viridis.</title>
        <authorList>
            <person name="Huang P."/>
            <person name="Jenkins J."/>
            <person name="Grimwood J."/>
            <person name="Barry K."/>
            <person name="Healey A."/>
            <person name="Mamidi S."/>
            <person name="Sreedasyam A."/>
            <person name="Shu S."/>
            <person name="Feldman M."/>
            <person name="Wu J."/>
            <person name="Yu Y."/>
            <person name="Chen C."/>
            <person name="Johnson J."/>
            <person name="Rokhsar D."/>
            <person name="Baxter I."/>
            <person name="Schmutz J."/>
            <person name="Brutnell T."/>
            <person name="Kellogg E."/>
        </authorList>
    </citation>
    <scope>NUCLEOTIDE SEQUENCE [LARGE SCALE GENOMIC DNA]</scope>
</reference>
<keyword evidence="2" id="KW-1185">Reference proteome</keyword>
<dbReference type="Gramene" id="TKW21016">
    <property type="protein sequence ID" value="TKW21016"/>
    <property type="gene ID" value="SEVIR_4G189500v2"/>
</dbReference>
<dbReference type="Proteomes" id="UP000298652">
    <property type="component" value="Chromosome 4"/>
</dbReference>
<dbReference type="EMBL" id="CM016555">
    <property type="protein sequence ID" value="TKW21016.1"/>
    <property type="molecule type" value="Genomic_DNA"/>
</dbReference>
<protein>
    <submittedName>
        <fullName evidence="1">Uncharacterized protein</fullName>
    </submittedName>
</protein>
<proteinExistence type="predicted"/>
<evidence type="ECO:0000313" key="2">
    <source>
        <dbReference type="Proteomes" id="UP000298652"/>
    </source>
</evidence>
<organism evidence="1 2">
    <name type="scientific">Setaria viridis</name>
    <name type="common">Green bristlegrass</name>
    <name type="synonym">Setaria italica subsp. viridis</name>
    <dbReference type="NCBI Taxonomy" id="4556"/>
    <lineage>
        <taxon>Eukaryota</taxon>
        <taxon>Viridiplantae</taxon>
        <taxon>Streptophyta</taxon>
        <taxon>Embryophyta</taxon>
        <taxon>Tracheophyta</taxon>
        <taxon>Spermatophyta</taxon>
        <taxon>Magnoliopsida</taxon>
        <taxon>Liliopsida</taxon>
        <taxon>Poales</taxon>
        <taxon>Poaceae</taxon>
        <taxon>PACMAD clade</taxon>
        <taxon>Panicoideae</taxon>
        <taxon>Panicodae</taxon>
        <taxon>Paniceae</taxon>
        <taxon>Cenchrinae</taxon>
        <taxon>Setaria</taxon>
    </lineage>
</organism>
<evidence type="ECO:0000313" key="1">
    <source>
        <dbReference type="EMBL" id="TKW21016.1"/>
    </source>
</evidence>
<sequence>MMPKIQASPKHIETYLNQERSKRQEMQQKFLEQCHKFQEAEERKHNSRTKKSAPLCCEVKIICDGKR</sequence>
<accession>A0A4V6D875</accession>
<dbReference type="AlphaFoldDB" id="A0A4V6D875"/>
<name>A0A4V6D875_SETVI</name>
<gene>
    <name evidence="1" type="ORF">SEVIR_4G189500v2</name>
</gene>